<dbReference type="Pfam" id="PF01261">
    <property type="entry name" value="AP_endonuc_2"/>
    <property type="match status" value="1"/>
</dbReference>
<evidence type="ECO:0000259" key="1">
    <source>
        <dbReference type="Pfam" id="PF01261"/>
    </source>
</evidence>
<dbReference type="GO" id="GO:0016853">
    <property type="term" value="F:isomerase activity"/>
    <property type="evidence" value="ECO:0007669"/>
    <property type="project" value="UniProtKB-KW"/>
</dbReference>
<organism evidence="2 3">
    <name type="scientific">Tissierella simiarum</name>
    <dbReference type="NCBI Taxonomy" id="2841534"/>
    <lineage>
        <taxon>Bacteria</taxon>
        <taxon>Bacillati</taxon>
        <taxon>Bacillota</taxon>
        <taxon>Tissierellia</taxon>
        <taxon>Tissierellales</taxon>
        <taxon>Tissierellaceae</taxon>
        <taxon>Tissierella</taxon>
    </lineage>
</organism>
<sequence length="255" mass="30039">MELIKCISTIEDFNMEEFIKNKIGVEIQDFTEPSLLDEGWNQLVDEYKKILTSFNNTVSIHGPFLDLKPVSPDEKIREVSYNRYLTTLNIGKELKADYIIFHSQINPWINEPYIKNLNNELNKEFFNKILTDVETFKGKVLLENIFEDSPYLLKELIETINLPNVKVCLDIGHAKLREEIPLSIWLEVLKDHIEYIHFHWNGGIYDEHNSPPKEAIEEITELLYKLNIKCKLALEYRVDNLTEEIHRVRKSSFLV</sequence>
<evidence type="ECO:0000313" key="3">
    <source>
        <dbReference type="Proteomes" id="UP000749471"/>
    </source>
</evidence>
<keyword evidence="2" id="KW-0413">Isomerase</keyword>
<accession>A0ABS6E4U8</accession>
<gene>
    <name evidence="2" type="ORF">KQI42_07975</name>
</gene>
<proteinExistence type="predicted"/>
<keyword evidence="3" id="KW-1185">Reference proteome</keyword>
<dbReference type="Proteomes" id="UP000749471">
    <property type="component" value="Unassembled WGS sequence"/>
</dbReference>
<evidence type="ECO:0000313" key="2">
    <source>
        <dbReference type="EMBL" id="MBU5437941.1"/>
    </source>
</evidence>
<dbReference type="RefSeq" id="WP_216518574.1">
    <property type="nucleotide sequence ID" value="NZ_JAHLPM010000005.1"/>
</dbReference>
<protein>
    <submittedName>
        <fullName evidence="2">Sugar phosphate isomerase/epimerase</fullName>
    </submittedName>
</protein>
<dbReference type="InterPro" id="IPR013022">
    <property type="entry name" value="Xyl_isomerase-like_TIM-brl"/>
</dbReference>
<name>A0ABS6E4U8_9FIRM</name>
<reference evidence="2 3" key="1">
    <citation type="submission" date="2021-06" db="EMBL/GenBank/DDBJ databases">
        <authorList>
            <person name="Sun Q."/>
            <person name="Li D."/>
        </authorList>
    </citation>
    <scope>NUCLEOTIDE SEQUENCE [LARGE SCALE GENOMIC DNA]</scope>
    <source>
        <strain evidence="2 3">MSJ-40</strain>
    </source>
</reference>
<dbReference type="EMBL" id="JAHLPM010000005">
    <property type="protein sequence ID" value="MBU5437941.1"/>
    <property type="molecule type" value="Genomic_DNA"/>
</dbReference>
<comment type="caution">
    <text evidence="2">The sequence shown here is derived from an EMBL/GenBank/DDBJ whole genome shotgun (WGS) entry which is preliminary data.</text>
</comment>
<feature type="domain" description="Xylose isomerase-like TIM barrel" evidence="1">
    <location>
        <begin position="36"/>
        <end position="240"/>
    </location>
</feature>